<dbReference type="AlphaFoldDB" id="A0A443HKP8"/>
<evidence type="ECO:0000313" key="2">
    <source>
        <dbReference type="EMBL" id="RWQ92384.1"/>
    </source>
</evidence>
<protein>
    <submittedName>
        <fullName evidence="2">DUF1479 domain protein</fullName>
    </submittedName>
</protein>
<dbReference type="Pfam" id="PF07350">
    <property type="entry name" value="Gig2-like"/>
    <property type="match status" value="1"/>
</dbReference>
<comment type="caution">
    <text evidence="2">The sequence shown here is derived from an EMBL/GenBank/DDBJ whole genome shotgun (WGS) entry which is preliminary data.</text>
</comment>
<organism evidence="2 3">
    <name type="scientific">Byssochlamys spectabilis</name>
    <name type="common">Paecilomyces variotii</name>
    <dbReference type="NCBI Taxonomy" id="264951"/>
    <lineage>
        <taxon>Eukaryota</taxon>
        <taxon>Fungi</taxon>
        <taxon>Dikarya</taxon>
        <taxon>Ascomycota</taxon>
        <taxon>Pezizomycotina</taxon>
        <taxon>Eurotiomycetes</taxon>
        <taxon>Eurotiomycetidae</taxon>
        <taxon>Eurotiales</taxon>
        <taxon>Thermoascaceae</taxon>
        <taxon>Paecilomyces</taxon>
    </lineage>
</organism>
<sequence>MPISGLLSKSAVRAASTATASARMTKAAGDISSVFPSLRPDYKPEPLPARFQNLKLSLFQKNEEALKDSWKRLLSSLEDEVQEIKKRGSDIVPSISYSDVVNGRISDDVVAEIRRRGCAVIRNVIPRSMALGLKERAKEYIDANRDRVKAFPPDSPAVYELYWTPSQTEARAHPNMLETQRFLQRLWHSSDPDTELSTTYPLTYADRFRIRNPGDAKFTLGPHVDGGSLERWEDPEYSSVYAKILEGKWEEYDAWDAKHRMKAKMDLYNGAGACSMLRFFQGWLSMSDTGPGEGTMHVCPMITHSTAYTILRPFFNLETLIPAMDNTFPGSVPGACQEFNPTTHPHLELEATMVSMPRVQPGDYVAWHCDGIHSVDREHRGAGDSSVMYIPAAPLCETNVEYLVRQRQAALAYSPAPDFPGAGGPGESGFQGAINWSSLNPDGLQAMGMGTKRWEITDDMSQGEKRAIERANEVCFGQL</sequence>
<dbReference type="InterPro" id="IPR010856">
    <property type="entry name" value="Gig2-like"/>
</dbReference>
<dbReference type="SUPFAM" id="SSF51197">
    <property type="entry name" value="Clavaminate synthase-like"/>
    <property type="match status" value="1"/>
</dbReference>
<name>A0A443HKP8_BYSSP</name>
<dbReference type="PANTHER" id="PTHR30613:SF1">
    <property type="entry name" value="DUF1479 DOMAIN PROTEIN (AFU_ORTHOLOGUE AFUA_5G09280)"/>
    <property type="match status" value="1"/>
</dbReference>
<gene>
    <name evidence="2" type="ORF">C8Q69DRAFT_407798</name>
</gene>
<accession>A0A443HKP8</accession>
<feature type="coiled-coil region" evidence="1">
    <location>
        <begin position="60"/>
        <end position="87"/>
    </location>
</feature>
<dbReference type="Gene3D" id="2.60.120.330">
    <property type="entry name" value="B-lactam Antibiotic, Isopenicillin N Synthase, Chain"/>
    <property type="match status" value="1"/>
</dbReference>
<dbReference type="STRING" id="264951.A0A443HKP8"/>
<dbReference type="InterPro" id="IPR027443">
    <property type="entry name" value="IPNS-like_sf"/>
</dbReference>
<reference evidence="2 3" key="1">
    <citation type="journal article" date="2018" name="Front. Microbiol.">
        <title>Genomic and genetic insights into a cosmopolitan fungus, Paecilomyces variotii (Eurotiales).</title>
        <authorList>
            <person name="Urquhart A.S."/>
            <person name="Mondo S.J."/>
            <person name="Makela M.R."/>
            <person name="Hane J.K."/>
            <person name="Wiebenga A."/>
            <person name="He G."/>
            <person name="Mihaltcheva S."/>
            <person name="Pangilinan J."/>
            <person name="Lipzen A."/>
            <person name="Barry K."/>
            <person name="de Vries R.P."/>
            <person name="Grigoriev I.V."/>
            <person name="Idnurm A."/>
        </authorList>
    </citation>
    <scope>NUCLEOTIDE SEQUENCE [LARGE SCALE GENOMIC DNA]</scope>
    <source>
        <strain evidence="2 3">CBS 101075</strain>
    </source>
</reference>
<evidence type="ECO:0000256" key="1">
    <source>
        <dbReference type="SAM" id="Coils"/>
    </source>
</evidence>
<dbReference type="EMBL" id="RCNU01000013">
    <property type="protein sequence ID" value="RWQ92384.1"/>
    <property type="molecule type" value="Genomic_DNA"/>
</dbReference>
<dbReference type="RefSeq" id="XP_028482029.1">
    <property type="nucleotide sequence ID" value="XM_028628167.1"/>
</dbReference>
<proteinExistence type="predicted"/>
<evidence type="ECO:0000313" key="3">
    <source>
        <dbReference type="Proteomes" id="UP000283841"/>
    </source>
</evidence>
<dbReference type="Proteomes" id="UP000283841">
    <property type="component" value="Unassembled WGS sequence"/>
</dbReference>
<keyword evidence="1" id="KW-0175">Coiled coil</keyword>
<dbReference type="PANTHER" id="PTHR30613">
    <property type="entry name" value="UNCHARACTERIZED PROTEIN YBIU-RELATED"/>
    <property type="match status" value="1"/>
</dbReference>
<dbReference type="VEuPathDB" id="FungiDB:C8Q69DRAFT_407798"/>
<keyword evidence="3" id="KW-1185">Reference proteome</keyword>
<dbReference type="GeneID" id="39597444"/>